<dbReference type="RefSeq" id="XP_007739816.1">
    <property type="nucleotide sequence ID" value="XM_007741626.1"/>
</dbReference>
<evidence type="ECO:0000313" key="4">
    <source>
        <dbReference type="Proteomes" id="UP000019471"/>
    </source>
</evidence>
<dbReference type="PANTHER" id="PTHR10622">
    <property type="entry name" value="HET DOMAIN-CONTAINING PROTEIN"/>
    <property type="match status" value="1"/>
</dbReference>
<sequence>MWLLDSRTLKLTEFKKDRPKYAIFSHCWLSDEDGGEVTFQEIQGSESKHKAEKGYEKIQSVCAIARDHYQYIWMDTCCIDKRSSAELQEAINSMFQYYHHAELCYVYLDDVPSRQHPRAMAAFHEARWFTRGWTLQELIAPRDLVFYAKNWTFFDTKERLTDEIAQITDIDIAFLRGRDLHKASAAQKLSSASKRNTSREEDMAYCLIGLFDLSIPVIYEEGLKKAFGRLQDAILKDTGDQSLFAWTDKAPTNEIYGKQPFADSPKRFAKQGKAKTSTTPRAPKHAFQIVIFPSLKAYKLISVFPSQNWQKSTNPLLIPHIVNVTPDTNVAGAVLQFEHILGILPHFLVVVGMSNSSGGKTGWCNAIRDPGHGDLAKVWKSYAKKLEEQEFGESDKLILGKLLFPLGVVDVKVTPPSLAEINFTLYVTVW</sequence>
<evidence type="ECO:0000259" key="1">
    <source>
        <dbReference type="Pfam" id="PF06985"/>
    </source>
</evidence>
<evidence type="ECO:0000259" key="2">
    <source>
        <dbReference type="Pfam" id="PF26640"/>
    </source>
</evidence>
<dbReference type="EMBL" id="AMGX01000001">
    <property type="protein sequence ID" value="EXJ76499.1"/>
    <property type="molecule type" value="Genomic_DNA"/>
</dbReference>
<name>W9Y206_9EURO</name>
<dbReference type="HOGENOM" id="CLU_637783_0_0_1"/>
<dbReference type="Proteomes" id="UP000019471">
    <property type="component" value="Unassembled WGS sequence"/>
</dbReference>
<keyword evidence="4" id="KW-1185">Reference proteome</keyword>
<accession>W9Y206</accession>
<proteinExistence type="predicted"/>
<protein>
    <submittedName>
        <fullName evidence="3">Uncharacterized protein</fullName>
    </submittedName>
</protein>
<dbReference type="OrthoDB" id="674604at2759"/>
<comment type="caution">
    <text evidence="3">The sequence shown here is derived from an EMBL/GenBank/DDBJ whole genome shotgun (WGS) entry which is preliminary data.</text>
</comment>
<gene>
    <name evidence="3" type="ORF">A1O5_01007</name>
</gene>
<dbReference type="Pfam" id="PF06985">
    <property type="entry name" value="HET"/>
    <property type="match status" value="1"/>
</dbReference>
<dbReference type="PANTHER" id="PTHR10622:SF10">
    <property type="entry name" value="HET DOMAIN-CONTAINING PROTEIN"/>
    <property type="match status" value="1"/>
</dbReference>
<feature type="domain" description="DUF8212" evidence="2">
    <location>
        <begin position="225"/>
        <end position="255"/>
    </location>
</feature>
<organism evidence="3 4">
    <name type="scientific">Cladophialophora psammophila CBS 110553</name>
    <dbReference type="NCBI Taxonomy" id="1182543"/>
    <lineage>
        <taxon>Eukaryota</taxon>
        <taxon>Fungi</taxon>
        <taxon>Dikarya</taxon>
        <taxon>Ascomycota</taxon>
        <taxon>Pezizomycotina</taxon>
        <taxon>Eurotiomycetes</taxon>
        <taxon>Chaetothyriomycetidae</taxon>
        <taxon>Chaetothyriales</taxon>
        <taxon>Herpotrichiellaceae</taxon>
        <taxon>Cladophialophora</taxon>
    </lineage>
</organism>
<dbReference type="AlphaFoldDB" id="W9Y206"/>
<dbReference type="eggNOG" id="KOG4177">
    <property type="taxonomic scope" value="Eukaryota"/>
</dbReference>
<dbReference type="Pfam" id="PF26640">
    <property type="entry name" value="DUF8212"/>
    <property type="match status" value="1"/>
</dbReference>
<feature type="domain" description="Heterokaryon incompatibility" evidence="1">
    <location>
        <begin position="21"/>
        <end position="115"/>
    </location>
</feature>
<evidence type="ECO:0000313" key="3">
    <source>
        <dbReference type="EMBL" id="EXJ76499.1"/>
    </source>
</evidence>
<reference evidence="3 4" key="1">
    <citation type="submission" date="2013-03" db="EMBL/GenBank/DDBJ databases">
        <title>The Genome Sequence of Cladophialophora psammophila CBS 110553.</title>
        <authorList>
            <consortium name="The Broad Institute Genomics Platform"/>
            <person name="Cuomo C."/>
            <person name="de Hoog S."/>
            <person name="Gorbushina A."/>
            <person name="Walker B."/>
            <person name="Young S.K."/>
            <person name="Zeng Q."/>
            <person name="Gargeya S."/>
            <person name="Fitzgerald M."/>
            <person name="Haas B."/>
            <person name="Abouelleil A."/>
            <person name="Allen A.W."/>
            <person name="Alvarado L."/>
            <person name="Arachchi H.M."/>
            <person name="Berlin A.M."/>
            <person name="Chapman S.B."/>
            <person name="Gainer-Dewar J."/>
            <person name="Goldberg J."/>
            <person name="Griggs A."/>
            <person name="Gujja S."/>
            <person name="Hansen M."/>
            <person name="Howarth C."/>
            <person name="Imamovic A."/>
            <person name="Ireland A."/>
            <person name="Larimer J."/>
            <person name="McCowan C."/>
            <person name="Murphy C."/>
            <person name="Pearson M."/>
            <person name="Poon T.W."/>
            <person name="Priest M."/>
            <person name="Roberts A."/>
            <person name="Saif S."/>
            <person name="Shea T."/>
            <person name="Sisk P."/>
            <person name="Sykes S."/>
            <person name="Wortman J."/>
            <person name="Nusbaum C."/>
            <person name="Birren B."/>
        </authorList>
    </citation>
    <scope>NUCLEOTIDE SEQUENCE [LARGE SCALE GENOMIC DNA]</scope>
    <source>
        <strain evidence="3 4">CBS 110553</strain>
    </source>
</reference>
<dbReference type="InterPro" id="IPR010730">
    <property type="entry name" value="HET"/>
</dbReference>
<dbReference type="GeneID" id="19185743"/>
<dbReference type="InterPro" id="IPR058525">
    <property type="entry name" value="DUF8212"/>
</dbReference>
<dbReference type="STRING" id="1182543.W9Y206"/>